<comment type="subcellular location">
    <subcellularLocation>
        <location evidence="1 9">Cell outer membrane</location>
        <topology evidence="1 9">Multi-pass membrane protein</topology>
    </subcellularLocation>
</comment>
<comment type="similarity">
    <text evidence="2 9">Belongs to the fimbrial export usher family.</text>
</comment>
<dbReference type="FunFam" id="2.60.40.2610:FF:000001">
    <property type="entry name" value="Outer membrane fimbrial usher protein"/>
    <property type="match status" value="1"/>
</dbReference>
<name>A0A2J5Q810_9ENTR</name>
<gene>
    <name evidence="13" type="ORF">CWN49_03405</name>
</gene>
<proteinExistence type="inferred from homology"/>
<reference evidence="13 14" key="2">
    <citation type="submission" date="2018-01" db="EMBL/GenBank/DDBJ databases">
        <title>Genomic study of Klebsiella pneumoniae.</title>
        <authorList>
            <person name="Yang Y."/>
            <person name="Bicalho R."/>
        </authorList>
    </citation>
    <scope>NUCLEOTIDE SEQUENCE [LARGE SCALE GENOMIC DNA]</scope>
    <source>
        <strain evidence="13 14">A10</strain>
    </source>
</reference>
<feature type="chain" id="PRO_5014347192" evidence="10">
    <location>
        <begin position="28"/>
        <end position="832"/>
    </location>
</feature>
<reference evidence="13 14" key="1">
    <citation type="submission" date="2017-11" db="EMBL/GenBank/DDBJ databases">
        <authorList>
            <person name="Han C.G."/>
        </authorList>
    </citation>
    <scope>NUCLEOTIDE SEQUENCE [LARGE SCALE GENOMIC DNA]</scope>
    <source>
        <strain evidence="13 14">A10</strain>
    </source>
</reference>
<dbReference type="GO" id="GO:0009279">
    <property type="term" value="C:cell outer membrane"/>
    <property type="evidence" value="ECO:0007669"/>
    <property type="project" value="UniProtKB-SubCell"/>
</dbReference>
<dbReference type="Proteomes" id="UP000234667">
    <property type="component" value="Unassembled WGS sequence"/>
</dbReference>
<dbReference type="PROSITE" id="PS01151">
    <property type="entry name" value="FIMBRIAL_USHER"/>
    <property type="match status" value="1"/>
</dbReference>
<dbReference type="Gene3D" id="2.60.40.2070">
    <property type="match status" value="1"/>
</dbReference>
<evidence type="ECO:0000256" key="6">
    <source>
        <dbReference type="ARBA" id="ARBA00022729"/>
    </source>
</evidence>
<evidence type="ECO:0000256" key="5">
    <source>
        <dbReference type="ARBA" id="ARBA00022692"/>
    </source>
</evidence>
<evidence type="ECO:0000259" key="11">
    <source>
        <dbReference type="Pfam" id="PF13953"/>
    </source>
</evidence>
<keyword evidence="6 10" id="KW-0732">Signal</keyword>
<dbReference type="InterPro" id="IPR000015">
    <property type="entry name" value="Fimb_usher"/>
</dbReference>
<dbReference type="PANTHER" id="PTHR30451:SF20">
    <property type="entry name" value="FIMBRIAE USHER"/>
    <property type="match status" value="1"/>
</dbReference>
<dbReference type="AlphaFoldDB" id="A0A2J5Q810"/>
<evidence type="ECO:0000313" key="13">
    <source>
        <dbReference type="EMBL" id="PLO74441.1"/>
    </source>
</evidence>
<dbReference type="InterPro" id="IPR025885">
    <property type="entry name" value="PapC_N"/>
</dbReference>
<feature type="signal peptide" evidence="10">
    <location>
        <begin position="1"/>
        <end position="27"/>
    </location>
</feature>
<evidence type="ECO:0000256" key="9">
    <source>
        <dbReference type="RuleBase" id="RU003884"/>
    </source>
</evidence>
<dbReference type="SUPFAM" id="SSF141729">
    <property type="entry name" value="FimD N-terminal domain-like"/>
    <property type="match status" value="1"/>
</dbReference>
<dbReference type="FunFam" id="2.60.40.3110:FF:000001">
    <property type="entry name" value="Putative fimbrial outer membrane usher"/>
    <property type="match status" value="1"/>
</dbReference>
<keyword evidence="4" id="KW-1134">Transmembrane beta strand</keyword>
<keyword evidence="8 9" id="KW-0998">Cell outer membrane</keyword>
<dbReference type="Gene3D" id="2.60.40.3110">
    <property type="match status" value="1"/>
</dbReference>
<protein>
    <submittedName>
        <fullName evidence="13">Fimbrial biogenesis outer membrane usher protein</fullName>
    </submittedName>
</protein>
<feature type="domain" description="PapC N-terminal" evidence="12">
    <location>
        <begin position="34"/>
        <end position="178"/>
    </location>
</feature>
<evidence type="ECO:0000256" key="4">
    <source>
        <dbReference type="ARBA" id="ARBA00022452"/>
    </source>
</evidence>
<dbReference type="InterPro" id="IPR042186">
    <property type="entry name" value="FimD_plug_dom"/>
</dbReference>
<dbReference type="InterPro" id="IPR018030">
    <property type="entry name" value="Fimbrial_membr_usher_CS"/>
</dbReference>
<dbReference type="Pfam" id="PF13953">
    <property type="entry name" value="PapC_C"/>
    <property type="match status" value="1"/>
</dbReference>
<feature type="domain" description="PapC-like C-terminal" evidence="11">
    <location>
        <begin position="759"/>
        <end position="814"/>
    </location>
</feature>
<keyword evidence="3 9" id="KW-0813">Transport</keyword>
<dbReference type="InterPro" id="IPR043142">
    <property type="entry name" value="PapC-like_C_sf"/>
</dbReference>
<dbReference type="Gene3D" id="3.10.20.410">
    <property type="match status" value="1"/>
</dbReference>
<organism evidence="13 14">
    <name type="scientific">Klebsiella michiganensis</name>
    <dbReference type="NCBI Taxonomy" id="1134687"/>
    <lineage>
        <taxon>Bacteria</taxon>
        <taxon>Pseudomonadati</taxon>
        <taxon>Pseudomonadota</taxon>
        <taxon>Gammaproteobacteria</taxon>
        <taxon>Enterobacterales</taxon>
        <taxon>Enterobacteriaceae</taxon>
        <taxon>Klebsiella/Raoultella group</taxon>
        <taxon>Klebsiella</taxon>
    </lineage>
</organism>
<keyword evidence="9" id="KW-1029">Fimbrium biogenesis</keyword>
<dbReference type="Gene3D" id="2.60.40.2610">
    <property type="entry name" value="Outer membrane usher protein FimD, plug domain"/>
    <property type="match status" value="1"/>
</dbReference>
<dbReference type="InterPro" id="IPR025949">
    <property type="entry name" value="PapC-like_C"/>
</dbReference>
<dbReference type="GO" id="GO:0015473">
    <property type="term" value="F:fimbrial usher porin activity"/>
    <property type="evidence" value="ECO:0007669"/>
    <property type="project" value="InterPro"/>
</dbReference>
<evidence type="ECO:0000256" key="8">
    <source>
        <dbReference type="ARBA" id="ARBA00023237"/>
    </source>
</evidence>
<dbReference type="RefSeq" id="WP_049593950.1">
    <property type="nucleotide sequence ID" value="NZ_CAXLPK010000002.1"/>
</dbReference>
<accession>A0A2J5Q810</accession>
<dbReference type="InterPro" id="IPR037224">
    <property type="entry name" value="PapC_N_sf"/>
</dbReference>
<evidence type="ECO:0000256" key="10">
    <source>
        <dbReference type="SAM" id="SignalP"/>
    </source>
</evidence>
<dbReference type="Pfam" id="PF13954">
    <property type="entry name" value="PapC_N"/>
    <property type="match status" value="1"/>
</dbReference>
<evidence type="ECO:0000256" key="7">
    <source>
        <dbReference type="ARBA" id="ARBA00023136"/>
    </source>
</evidence>
<evidence type="ECO:0000256" key="2">
    <source>
        <dbReference type="ARBA" id="ARBA00008064"/>
    </source>
</evidence>
<comment type="caution">
    <text evidence="13">The sequence shown here is derived from an EMBL/GenBank/DDBJ whole genome shotgun (WGS) entry which is preliminary data.</text>
</comment>
<evidence type="ECO:0000313" key="14">
    <source>
        <dbReference type="Proteomes" id="UP000234667"/>
    </source>
</evidence>
<dbReference type="PANTHER" id="PTHR30451">
    <property type="entry name" value="OUTER MEMBRANE USHER PROTEIN"/>
    <property type="match status" value="1"/>
</dbReference>
<dbReference type="EMBL" id="PIDR01000052">
    <property type="protein sequence ID" value="PLO74441.1"/>
    <property type="molecule type" value="Genomic_DNA"/>
</dbReference>
<dbReference type="GO" id="GO:0009297">
    <property type="term" value="P:pilus assembly"/>
    <property type="evidence" value="ECO:0007669"/>
    <property type="project" value="InterPro"/>
</dbReference>
<evidence type="ECO:0000256" key="1">
    <source>
        <dbReference type="ARBA" id="ARBA00004571"/>
    </source>
</evidence>
<sequence>MQGIALPGKAALLSVSVLYALAFNAVAEESAEINFDASFLRLGNGQVPDLTRFSRGASLSPGIHRVRVFFNEQPVVNQDVLYVTEGQRSVPCLSTDLLRQLPLRHEKLPASAYAVDAGTCISLATLIPDATVTTDSNAQTLNILVPQVWEDRSARDTVPAALWDSGIPVAMLGYSFNAYSSQNNGYHHDSLYASLNGGINIGSWYLRHNGNWSRDNHTGSRYQAQNTYVQRDIPPLKGRVSVGQVNTSGQLFDTLPFSGLKIESDERMEPLSRRGYAPEIRGIARTSARVTVRQNDSLIYETTVSPGAFTINDLYPTGYGGDLDVTVYEADGSEQHFQVPFASVTQLLRPGQSRYELSVGELNNRSLHSDPSLWQGTWQQGLNNWLTVYGGVQGSDHYRAGQGGVGIATRFGAVSADISQARTSLGNTGQGNETRRGESYRLSYNKNITETASNVALAAYRFSTRGYMDYLTAMQTREAVAQNVSTDSIRRSKSRYTLTASQGLPGDRGQIYLSSSVQNYWNAGGIDKQYQFGYSNNINRVSYGINAGRSWSAYGRSQDTVSLNLSLPLGNTRHAPTGRLSYDHTRHGGHSLRTGINGSAGEDNRFSYGLSGTATSQGVGNSTAANTQYRAGFASLNAALGSGRHYRSISGGMSGTVIGHGGGLTLSPYQGDTFALVEAKGAEGASVNGYSGIQVDSRGYAAVPYLSPYQLNDIRLDPKGTPSGVELENTSQKVAPHEGAVVKVSYQTRRGYPVLIKVMDATSPLIFGTEVYDAAGQAVGYVGQGRQIYARVEQISGVLNVSADGRLCRLPYALARADSGQTENFSIRCEYL</sequence>
<keyword evidence="7 9" id="KW-0472">Membrane</keyword>
<dbReference type="Pfam" id="PF00577">
    <property type="entry name" value="Usher"/>
    <property type="match status" value="1"/>
</dbReference>
<evidence type="ECO:0000256" key="3">
    <source>
        <dbReference type="ARBA" id="ARBA00022448"/>
    </source>
</evidence>
<keyword evidence="5 9" id="KW-0812">Transmembrane</keyword>
<evidence type="ECO:0000259" key="12">
    <source>
        <dbReference type="Pfam" id="PF13954"/>
    </source>
</evidence>